<dbReference type="GO" id="GO:0038023">
    <property type="term" value="F:signaling receptor activity"/>
    <property type="evidence" value="ECO:0007669"/>
    <property type="project" value="TreeGrafter"/>
</dbReference>
<dbReference type="AlphaFoldDB" id="A0A8J5M3C5"/>
<dbReference type="GO" id="GO:0046872">
    <property type="term" value="F:metal ion binding"/>
    <property type="evidence" value="ECO:0007669"/>
    <property type="project" value="UniProtKB-KW"/>
</dbReference>
<keyword evidence="8" id="KW-0732">Signal</keyword>
<evidence type="ECO:0000256" key="8">
    <source>
        <dbReference type="SAM" id="SignalP"/>
    </source>
</evidence>
<feature type="transmembrane region" description="Helical" evidence="7">
    <location>
        <begin position="239"/>
        <end position="263"/>
    </location>
</feature>
<reference evidence="9 10" key="1">
    <citation type="submission" date="2020-08" db="EMBL/GenBank/DDBJ databases">
        <title>Plant Genome Project.</title>
        <authorList>
            <person name="Zhang R.-G."/>
        </authorList>
    </citation>
    <scope>NUCLEOTIDE SEQUENCE [LARGE SCALE GENOMIC DNA]</scope>
    <source>
        <tissue evidence="9">Rhizome</tissue>
    </source>
</reference>
<dbReference type="EMBL" id="JACMSC010000002">
    <property type="protein sequence ID" value="KAG6533291.1"/>
    <property type="molecule type" value="Genomic_DNA"/>
</dbReference>
<keyword evidence="6" id="KW-0479">Metal-binding</keyword>
<protein>
    <submittedName>
        <fullName evidence="9">Uncharacterized protein</fullName>
    </submittedName>
</protein>
<dbReference type="GO" id="GO:0009725">
    <property type="term" value="P:response to hormone"/>
    <property type="evidence" value="ECO:0007669"/>
    <property type="project" value="TreeGrafter"/>
</dbReference>
<keyword evidence="6" id="KW-0862">Zinc</keyword>
<feature type="transmembrane region" description="Helical" evidence="7">
    <location>
        <begin position="305"/>
        <end position="326"/>
    </location>
</feature>
<evidence type="ECO:0000256" key="7">
    <source>
        <dbReference type="SAM" id="Phobius"/>
    </source>
</evidence>
<feature type="binding site" evidence="6">
    <location>
        <position position="404"/>
    </location>
    <ligand>
        <name>Zn(2+)</name>
        <dbReference type="ChEBI" id="CHEBI:29105"/>
    </ligand>
</feature>
<evidence type="ECO:0000256" key="6">
    <source>
        <dbReference type="PIRSR" id="PIRSR604254-1"/>
    </source>
</evidence>
<proteinExistence type="inferred from homology"/>
<dbReference type="Pfam" id="PF03006">
    <property type="entry name" value="HlyIII"/>
    <property type="match status" value="1"/>
</dbReference>
<comment type="similarity">
    <text evidence="2">Belongs to the ADIPOR family.</text>
</comment>
<feature type="transmembrane region" description="Helical" evidence="7">
    <location>
        <begin position="275"/>
        <end position="293"/>
    </location>
</feature>
<dbReference type="GO" id="GO:0016020">
    <property type="term" value="C:membrane"/>
    <property type="evidence" value="ECO:0007669"/>
    <property type="project" value="UniProtKB-SubCell"/>
</dbReference>
<keyword evidence="3 7" id="KW-0812">Transmembrane</keyword>
<feature type="signal peptide" evidence="8">
    <location>
        <begin position="1"/>
        <end position="16"/>
    </location>
</feature>
<comment type="subcellular location">
    <subcellularLocation>
        <location evidence="1">Membrane</location>
        <topology evidence="1">Multi-pass membrane protein</topology>
    </subcellularLocation>
</comment>
<feature type="binding site" evidence="6">
    <location>
        <position position="408"/>
    </location>
    <ligand>
        <name>Zn(2+)</name>
        <dbReference type="ChEBI" id="CHEBI:29105"/>
    </ligand>
</feature>
<organism evidence="9 10">
    <name type="scientific">Zingiber officinale</name>
    <name type="common">Ginger</name>
    <name type="synonym">Amomum zingiber</name>
    <dbReference type="NCBI Taxonomy" id="94328"/>
    <lineage>
        <taxon>Eukaryota</taxon>
        <taxon>Viridiplantae</taxon>
        <taxon>Streptophyta</taxon>
        <taxon>Embryophyta</taxon>
        <taxon>Tracheophyta</taxon>
        <taxon>Spermatophyta</taxon>
        <taxon>Magnoliopsida</taxon>
        <taxon>Liliopsida</taxon>
        <taxon>Zingiberales</taxon>
        <taxon>Zingiberaceae</taxon>
        <taxon>Zingiber</taxon>
    </lineage>
</organism>
<feature type="binding site" evidence="6">
    <location>
        <position position="259"/>
    </location>
    <ligand>
        <name>Zn(2+)</name>
        <dbReference type="ChEBI" id="CHEBI:29105"/>
    </ligand>
</feature>
<comment type="caution">
    <text evidence="9">The sequence shown here is derived from an EMBL/GenBank/DDBJ whole genome shotgun (WGS) entry which is preliminary data.</text>
</comment>
<evidence type="ECO:0000256" key="1">
    <source>
        <dbReference type="ARBA" id="ARBA00004141"/>
    </source>
</evidence>
<sequence>MLLRFWSISAFVSVAGLQKRGPSVSPLCAWASAMAATEGLESPPIGAGKQGTRRRLWKKVKYQLVEYHSLPSYLKDNEYILGYYRSEWPLKQTLFSIFTIHNETLNVWTHLIGFFLFLTLTIYTATKVPSVVDLHSLQHLPDVLKKADLHKIHSELVACLPSMPHLSDLQRIKDELKTSLASLDMFTSLSHKHLLQLLSYCLPHRFAHANATNLSLLSAMKDDVVNMIAPLLAPTIPRWPFFAFLGGAMFCLLASSTCHLLACHSRRLAYIMLRLDYAGIAALIATSFYPPVYYSFMCNPFFCNLYLGCITIIGIATITVSLLPVFQNPEYRAMRAGLFFGMGVSGVVPVLHKLVIFSHRPEALQTTGYELLMGLLYGLGALVYATRVPERWMPGKFDIAGHSHQLFHVLVVAGAYTHYRAGLIYLEWRDLAGC</sequence>
<feature type="transmembrane region" description="Helical" evidence="7">
    <location>
        <begin position="368"/>
        <end position="386"/>
    </location>
</feature>
<evidence type="ECO:0000313" key="10">
    <source>
        <dbReference type="Proteomes" id="UP000734854"/>
    </source>
</evidence>
<keyword evidence="5 7" id="KW-0472">Membrane</keyword>
<name>A0A8J5M3C5_ZINOF</name>
<feature type="chain" id="PRO_5035197731" evidence="8">
    <location>
        <begin position="17"/>
        <end position="434"/>
    </location>
</feature>
<evidence type="ECO:0000256" key="2">
    <source>
        <dbReference type="ARBA" id="ARBA00007018"/>
    </source>
</evidence>
<dbReference type="PANTHER" id="PTHR20855">
    <property type="entry name" value="ADIPOR/PROGESTIN RECEPTOR-RELATED"/>
    <property type="match status" value="1"/>
</dbReference>
<evidence type="ECO:0000256" key="3">
    <source>
        <dbReference type="ARBA" id="ARBA00022692"/>
    </source>
</evidence>
<accession>A0A8J5M3C5</accession>
<keyword evidence="10" id="KW-1185">Reference proteome</keyword>
<keyword evidence="4 7" id="KW-1133">Transmembrane helix</keyword>
<evidence type="ECO:0000256" key="4">
    <source>
        <dbReference type="ARBA" id="ARBA00022989"/>
    </source>
</evidence>
<dbReference type="GO" id="GO:0009744">
    <property type="term" value="P:response to sucrose"/>
    <property type="evidence" value="ECO:0007669"/>
    <property type="project" value="UniProtKB-ARBA"/>
</dbReference>
<feature type="transmembrane region" description="Helical" evidence="7">
    <location>
        <begin position="338"/>
        <end position="356"/>
    </location>
</feature>
<evidence type="ECO:0000256" key="5">
    <source>
        <dbReference type="ARBA" id="ARBA00023136"/>
    </source>
</evidence>
<dbReference type="Proteomes" id="UP000734854">
    <property type="component" value="Unassembled WGS sequence"/>
</dbReference>
<dbReference type="PANTHER" id="PTHR20855:SF52">
    <property type="entry name" value="ADIPONECTIN RECEPTOR PROTEIN"/>
    <property type="match status" value="1"/>
</dbReference>
<dbReference type="InterPro" id="IPR004254">
    <property type="entry name" value="AdipoR/HlyIII-related"/>
</dbReference>
<gene>
    <name evidence="9" type="ORF">ZIOFF_007157</name>
</gene>
<evidence type="ECO:0000313" key="9">
    <source>
        <dbReference type="EMBL" id="KAG6533291.1"/>
    </source>
</evidence>